<dbReference type="EMBL" id="OMOI01000001">
    <property type="protein sequence ID" value="SPF75990.1"/>
    <property type="molecule type" value="Genomic_DNA"/>
</dbReference>
<accession>A0A2R8AJ00</accession>
<evidence type="ECO:0000256" key="1">
    <source>
        <dbReference type="ARBA" id="ARBA00022612"/>
    </source>
</evidence>
<dbReference type="InterPro" id="IPR006517">
    <property type="entry name" value="Phage_terminase_lsu-like_C"/>
</dbReference>
<sequence length="471" mass="52357">MMMGDLDRAEILRALLRKDLSSFIQRTVATVDPGASYQHNWHIDAIAYQLDQVAAGKINRLIITIPPRCLKSISASVAFPAWMLGHRPDLNILAVSYADGLSEKLALDCLKVLGTGWYRDAFPATRIAKGQGARADFGTTRGGGRYSTTVGGTLTGRGGDIILIDDPHKPEDATSEVKRNAVLNWYRSTLLSRLNDSANSAIILIQQRVHEADLAGVLLEQGGWHHLDLPAIAEDPCGIDIGWRGRVVREPGHLLHPERLPRTLLEERKSELGSYVFAAQYQQRPAPLGGGLVKWDWFQAYEAVPSQRSGDRIVQSWDTASKADQANDWSVCTTWLVRGKTAWLLDVMRAKLEFPQLRRRIVAHAGTWEAKLILIEEAGSGIQLIQDLKADTFLSIRGMIPKDDKATRLLSVSHLIEGGQISVPVESPWLAEFQREITLFPNGRHDDQVDSLSQFLKWHAEPVAMPSIRLL</sequence>
<keyword evidence="1" id="KW-1188">Viral release from host cell</keyword>
<evidence type="ECO:0000313" key="3">
    <source>
        <dbReference type="EMBL" id="SPF75990.1"/>
    </source>
</evidence>
<gene>
    <name evidence="3" type="ORF">ALP8811_00986</name>
</gene>
<reference evidence="4" key="1">
    <citation type="submission" date="2018-03" db="EMBL/GenBank/DDBJ databases">
        <authorList>
            <person name="Rodrigo-Torres L."/>
            <person name="Arahal R. D."/>
            <person name="Lucena T."/>
        </authorList>
    </citation>
    <scope>NUCLEOTIDE SEQUENCE [LARGE SCALE GENOMIC DNA]</scope>
    <source>
        <strain evidence="4">CECT 8811</strain>
    </source>
</reference>
<dbReference type="InterPro" id="IPR035421">
    <property type="entry name" value="Terminase_6C"/>
</dbReference>
<dbReference type="Pfam" id="PF17289">
    <property type="entry name" value="Terminase_6C"/>
    <property type="match status" value="1"/>
</dbReference>
<evidence type="ECO:0000259" key="2">
    <source>
        <dbReference type="Pfam" id="PF17289"/>
    </source>
</evidence>
<name>A0A2R8AJ00_9RHOB</name>
<keyword evidence="4" id="KW-1185">Reference proteome</keyword>
<dbReference type="Proteomes" id="UP000244911">
    <property type="component" value="Unassembled WGS sequence"/>
</dbReference>
<dbReference type="AlphaFoldDB" id="A0A2R8AJ00"/>
<organism evidence="3 4">
    <name type="scientific">Aliiroseovarius pelagivivens</name>
    <dbReference type="NCBI Taxonomy" id="1639690"/>
    <lineage>
        <taxon>Bacteria</taxon>
        <taxon>Pseudomonadati</taxon>
        <taxon>Pseudomonadota</taxon>
        <taxon>Alphaproteobacteria</taxon>
        <taxon>Rhodobacterales</taxon>
        <taxon>Paracoccaceae</taxon>
        <taxon>Aliiroseovarius</taxon>
    </lineage>
</organism>
<evidence type="ECO:0000313" key="4">
    <source>
        <dbReference type="Proteomes" id="UP000244911"/>
    </source>
</evidence>
<feature type="domain" description="Terminase large subunit gp17-like C-terminal" evidence="2">
    <location>
        <begin position="316"/>
        <end position="456"/>
    </location>
</feature>
<protein>
    <recommendedName>
        <fullName evidence="2">Terminase large subunit gp17-like C-terminal domain-containing protein</fullName>
    </recommendedName>
</protein>
<proteinExistence type="predicted"/>
<dbReference type="Gene3D" id="3.30.420.240">
    <property type="match status" value="1"/>
</dbReference>
<dbReference type="NCBIfam" id="TIGR01630">
    <property type="entry name" value="psiM2_ORF9"/>
    <property type="match status" value="1"/>
</dbReference>